<reference evidence="1 2" key="1">
    <citation type="submission" date="2021-01" db="EMBL/GenBank/DDBJ databases">
        <title>Chromosome-level genome assembly of a human fungal pathogen reveals clustering of transcriptionally co-regulated genes.</title>
        <authorList>
            <person name="Voorhies M."/>
            <person name="Cohen S."/>
            <person name="Shea T.P."/>
            <person name="Petrus S."/>
            <person name="Munoz J.F."/>
            <person name="Poplawski S."/>
            <person name="Goldman W.E."/>
            <person name="Michael T."/>
            <person name="Cuomo C.A."/>
            <person name="Sil A."/>
            <person name="Beyhan S."/>
        </authorList>
    </citation>
    <scope>NUCLEOTIDE SEQUENCE [LARGE SCALE GENOMIC DNA]</scope>
    <source>
        <strain evidence="1 2">G184AR</strain>
    </source>
</reference>
<dbReference type="AlphaFoldDB" id="A0A8H7YP48"/>
<comment type="caution">
    <text evidence="1">The sequence shown here is derived from an EMBL/GenBank/DDBJ whole genome shotgun (WGS) entry which is preliminary data.</text>
</comment>
<sequence>MILSPDASIQCSVRDLIIGTFGPTFHSYSSFSLSHVWTTESCSRYAQRTVRPRSGPPRYHWLKPRQLLRFRDSKALATLRVFLAQIYWELEALWIGRSTSMKVTITETCPSLGVKSLAWTGPKGPKGARDGLLGFPYQG</sequence>
<dbReference type="EMBL" id="JAEVHI010000004">
    <property type="protein sequence ID" value="KAG5293648.1"/>
    <property type="molecule type" value="Genomic_DNA"/>
</dbReference>
<gene>
    <name evidence="1" type="ORF">I7I52_05033</name>
</gene>
<evidence type="ECO:0000313" key="1">
    <source>
        <dbReference type="EMBL" id="KAG5293648.1"/>
    </source>
</evidence>
<accession>A0A8H7YP48</accession>
<name>A0A8H7YP48_AJECA</name>
<dbReference type="VEuPathDB" id="FungiDB:I7I52_05033"/>
<organism evidence="1 2">
    <name type="scientific">Ajellomyces capsulatus</name>
    <name type="common">Darling's disease fungus</name>
    <name type="synonym">Histoplasma capsulatum</name>
    <dbReference type="NCBI Taxonomy" id="5037"/>
    <lineage>
        <taxon>Eukaryota</taxon>
        <taxon>Fungi</taxon>
        <taxon>Dikarya</taxon>
        <taxon>Ascomycota</taxon>
        <taxon>Pezizomycotina</taxon>
        <taxon>Eurotiomycetes</taxon>
        <taxon>Eurotiomycetidae</taxon>
        <taxon>Onygenales</taxon>
        <taxon>Ajellomycetaceae</taxon>
        <taxon>Histoplasma</taxon>
    </lineage>
</organism>
<evidence type="ECO:0000313" key="2">
    <source>
        <dbReference type="Proteomes" id="UP000670092"/>
    </source>
</evidence>
<dbReference type="Proteomes" id="UP000670092">
    <property type="component" value="Unassembled WGS sequence"/>
</dbReference>
<proteinExistence type="predicted"/>
<protein>
    <submittedName>
        <fullName evidence="1">Uncharacterized protein</fullName>
    </submittedName>
</protein>